<accession>A0A917GKJ1</accession>
<keyword evidence="5" id="KW-1185">Reference proteome</keyword>
<proteinExistence type="predicted"/>
<dbReference type="SUPFAM" id="SSF141066">
    <property type="entry name" value="ICP-like"/>
    <property type="match status" value="1"/>
</dbReference>
<sequence>MKKANYLILCTSLLLFVACSGPYTYKDNGSIIELTEDDPFDIQLISDVGSDYTWQLESTLEFTKLLDTETIKNSDNTIDYHFNFKTISDGEEFIRFNLTDGSDIKNTFEIKVIVGSIGLITSD</sequence>
<dbReference type="RefSeq" id="WP_188464502.1">
    <property type="nucleotide sequence ID" value="NZ_BMFQ01000002.1"/>
</dbReference>
<keyword evidence="3" id="KW-0732">Signal</keyword>
<keyword evidence="1" id="KW-0646">Protease inhibitor</keyword>
<reference evidence="4" key="1">
    <citation type="journal article" date="2014" name="Int. J. Syst. Evol. Microbiol.">
        <title>Complete genome sequence of Corynebacterium casei LMG S-19264T (=DSM 44701T), isolated from a smear-ripened cheese.</title>
        <authorList>
            <consortium name="US DOE Joint Genome Institute (JGI-PGF)"/>
            <person name="Walter F."/>
            <person name="Albersmeier A."/>
            <person name="Kalinowski J."/>
            <person name="Ruckert C."/>
        </authorList>
    </citation>
    <scope>NUCLEOTIDE SEQUENCE</scope>
    <source>
        <strain evidence="4">CGMCC 1.12751</strain>
    </source>
</reference>
<organism evidence="4 5">
    <name type="scientific">Bizionia arctica</name>
    <dbReference type="NCBI Taxonomy" id="1495645"/>
    <lineage>
        <taxon>Bacteria</taxon>
        <taxon>Pseudomonadati</taxon>
        <taxon>Bacteroidota</taxon>
        <taxon>Flavobacteriia</taxon>
        <taxon>Flavobacteriales</taxon>
        <taxon>Flavobacteriaceae</taxon>
        <taxon>Bizionia</taxon>
    </lineage>
</organism>
<protein>
    <recommendedName>
        <fullName evidence="6">Proteinase inhibitor I42 chagasin domain-containing protein</fullName>
    </recommendedName>
</protein>
<dbReference type="AlphaFoldDB" id="A0A917GKJ1"/>
<feature type="signal peptide" evidence="3">
    <location>
        <begin position="1"/>
        <end position="25"/>
    </location>
</feature>
<evidence type="ECO:0000256" key="1">
    <source>
        <dbReference type="ARBA" id="ARBA00022690"/>
    </source>
</evidence>
<evidence type="ECO:0000256" key="3">
    <source>
        <dbReference type="SAM" id="SignalP"/>
    </source>
</evidence>
<dbReference type="InterPro" id="IPR036331">
    <property type="entry name" value="Chagasin-like_sf"/>
</dbReference>
<name>A0A917GKJ1_9FLAO</name>
<reference evidence="4" key="2">
    <citation type="submission" date="2020-09" db="EMBL/GenBank/DDBJ databases">
        <authorList>
            <person name="Sun Q."/>
            <person name="Zhou Y."/>
        </authorList>
    </citation>
    <scope>NUCLEOTIDE SEQUENCE</scope>
    <source>
        <strain evidence="4">CGMCC 1.12751</strain>
    </source>
</reference>
<dbReference type="PROSITE" id="PS51257">
    <property type="entry name" value="PROKAR_LIPOPROTEIN"/>
    <property type="match status" value="1"/>
</dbReference>
<dbReference type="GO" id="GO:0004869">
    <property type="term" value="F:cysteine-type endopeptidase inhibitor activity"/>
    <property type="evidence" value="ECO:0007669"/>
    <property type="project" value="UniProtKB-KW"/>
</dbReference>
<evidence type="ECO:0000313" key="5">
    <source>
        <dbReference type="Proteomes" id="UP000625976"/>
    </source>
</evidence>
<comment type="caution">
    <text evidence="4">The sequence shown here is derived from an EMBL/GenBank/DDBJ whole genome shotgun (WGS) entry which is preliminary data.</text>
</comment>
<evidence type="ECO:0008006" key="6">
    <source>
        <dbReference type="Google" id="ProtNLM"/>
    </source>
</evidence>
<evidence type="ECO:0000256" key="2">
    <source>
        <dbReference type="ARBA" id="ARBA00022704"/>
    </source>
</evidence>
<dbReference type="EMBL" id="BMFQ01000002">
    <property type="protein sequence ID" value="GGG49367.1"/>
    <property type="molecule type" value="Genomic_DNA"/>
</dbReference>
<evidence type="ECO:0000313" key="4">
    <source>
        <dbReference type="EMBL" id="GGG49367.1"/>
    </source>
</evidence>
<feature type="chain" id="PRO_5037783103" description="Proteinase inhibitor I42 chagasin domain-containing protein" evidence="3">
    <location>
        <begin position="26"/>
        <end position="123"/>
    </location>
</feature>
<dbReference type="Gene3D" id="2.60.40.2020">
    <property type="match status" value="1"/>
</dbReference>
<gene>
    <name evidence="4" type="ORF">GCM10010976_20850</name>
</gene>
<dbReference type="Proteomes" id="UP000625976">
    <property type="component" value="Unassembled WGS sequence"/>
</dbReference>
<keyword evidence="2" id="KW-0789">Thiol protease inhibitor</keyword>